<sequence length="578" mass="65759">MFDANTTRSSARASLWSKDLRQRQNASRARLKITNFPTELLRHIFSYFPPFFTEEAREACTFKHTPHGFNVCRRWRAIVRGMPHFWTVIPLKYPFWADIALMYSRRASICIDVELDLAIEKPVYFQTVLRALQDTHRARRLTFRLPEADGGCDEIDDPSDILKCIVRILTTLSAPRLQEFHFTDNPDLEQYLPLDLFRGEPLPLLRNLELENCNVRHDSNLLSAPLTTLRLLGTGITWPDEKFGDVLDYVTILSNLPNLQILTVQDPPFGAPRDEMESSPQVSLPRLESFQFMGEVPVVTDFVQFMLLPHGAKRVITCSDTLDSALDELDLEGTAEDALEIASLTSAFLRHFAPAIDAGVSFQRVCLDLQYGASVDCFVLTASPPQQPASDSLAVNPFIFEMCASPDRADYMAKMFSTLPPCFNDVHSLRVLDEQCDITSHSTQRLQHIWPLLDERLPQVTEIIAQGHAALDLLSYLALDRDGELFRKLRKLTLHVIDLSSVLDLKALLQPVSAYSSDDPKPTVFHCLQVWLSRRREAGDMIELTIDCCNLTQKMQQQLEEVGAVLRRIIPEWEYPSI</sequence>
<evidence type="ECO:0000313" key="1">
    <source>
        <dbReference type="EMBL" id="KAI0057961.1"/>
    </source>
</evidence>
<dbReference type="EMBL" id="MU277240">
    <property type="protein sequence ID" value="KAI0057961.1"/>
    <property type="molecule type" value="Genomic_DNA"/>
</dbReference>
<name>A0ACB8SQB8_9AGAM</name>
<keyword evidence="2" id="KW-1185">Reference proteome</keyword>
<reference evidence="1" key="2">
    <citation type="journal article" date="2022" name="New Phytol.">
        <title>Evolutionary transition to the ectomycorrhizal habit in the genomes of a hyperdiverse lineage of mushroom-forming fungi.</title>
        <authorList>
            <person name="Looney B."/>
            <person name="Miyauchi S."/>
            <person name="Morin E."/>
            <person name="Drula E."/>
            <person name="Courty P.E."/>
            <person name="Kohler A."/>
            <person name="Kuo A."/>
            <person name="LaButti K."/>
            <person name="Pangilinan J."/>
            <person name="Lipzen A."/>
            <person name="Riley R."/>
            <person name="Andreopoulos W."/>
            <person name="He G."/>
            <person name="Johnson J."/>
            <person name="Nolan M."/>
            <person name="Tritt A."/>
            <person name="Barry K.W."/>
            <person name="Grigoriev I.V."/>
            <person name="Nagy L.G."/>
            <person name="Hibbett D."/>
            <person name="Henrissat B."/>
            <person name="Matheny P.B."/>
            <person name="Labbe J."/>
            <person name="Martin F.M."/>
        </authorList>
    </citation>
    <scope>NUCLEOTIDE SEQUENCE</scope>
    <source>
        <strain evidence="1">HHB10654</strain>
    </source>
</reference>
<dbReference type="Proteomes" id="UP000814140">
    <property type="component" value="Unassembled WGS sequence"/>
</dbReference>
<protein>
    <submittedName>
        <fullName evidence="1">Uncharacterized protein</fullName>
    </submittedName>
</protein>
<proteinExistence type="predicted"/>
<accession>A0ACB8SQB8</accession>
<reference evidence="1" key="1">
    <citation type="submission" date="2021-03" db="EMBL/GenBank/DDBJ databases">
        <authorList>
            <consortium name="DOE Joint Genome Institute"/>
            <person name="Ahrendt S."/>
            <person name="Looney B.P."/>
            <person name="Miyauchi S."/>
            <person name="Morin E."/>
            <person name="Drula E."/>
            <person name="Courty P.E."/>
            <person name="Chicoki N."/>
            <person name="Fauchery L."/>
            <person name="Kohler A."/>
            <person name="Kuo A."/>
            <person name="Labutti K."/>
            <person name="Pangilinan J."/>
            <person name="Lipzen A."/>
            <person name="Riley R."/>
            <person name="Andreopoulos W."/>
            <person name="He G."/>
            <person name="Johnson J."/>
            <person name="Barry K.W."/>
            <person name="Grigoriev I.V."/>
            <person name="Nagy L."/>
            <person name="Hibbett D."/>
            <person name="Henrissat B."/>
            <person name="Matheny P.B."/>
            <person name="Labbe J."/>
            <person name="Martin F."/>
        </authorList>
    </citation>
    <scope>NUCLEOTIDE SEQUENCE</scope>
    <source>
        <strain evidence="1">HHB10654</strain>
    </source>
</reference>
<evidence type="ECO:0000313" key="2">
    <source>
        <dbReference type="Proteomes" id="UP000814140"/>
    </source>
</evidence>
<organism evidence="1 2">
    <name type="scientific">Artomyces pyxidatus</name>
    <dbReference type="NCBI Taxonomy" id="48021"/>
    <lineage>
        <taxon>Eukaryota</taxon>
        <taxon>Fungi</taxon>
        <taxon>Dikarya</taxon>
        <taxon>Basidiomycota</taxon>
        <taxon>Agaricomycotina</taxon>
        <taxon>Agaricomycetes</taxon>
        <taxon>Russulales</taxon>
        <taxon>Auriscalpiaceae</taxon>
        <taxon>Artomyces</taxon>
    </lineage>
</organism>
<gene>
    <name evidence="1" type="ORF">BV25DRAFT_1841256</name>
</gene>
<comment type="caution">
    <text evidence="1">The sequence shown here is derived from an EMBL/GenBank/DDBJ whole genome shotgun (WGS) entry which is preliminary data.</text>
</comment>